<name>A0ABT0IA74_9ACTN</name>
<dbReference type="PANTHER" id="PTHR39335">
    <property type="entry name" value="BLL4220 PROTEIN"/>
    <property type="match status" value="1"/>
</dbReference>
<evidence type="ECO:0000313" key="4">
    <source>
        <dbReference type="Proteomes" id="UP001522868"/>
    </source>
</evidence>
<dbReference type="RefSeq" id="WP_248633820.1">
    <property type="nucleotide sequence ID" value="NZ_JALPTH010000010.1"/>
</dbReference>
<evidence type="ECO:0000313" key="3">
    <source>
        <dbReference type="EMBL" id="MCK8678225.1"/>
    </source>
</evidence>
<keyword evidence="2" id="KW-0732">Signal</keyword>
<gene>
    <name evidence="3" type="ORF">M1O15_12625</name>
</gene>
<sequence>MATWRSMAVALATATVLLTAGCSGSGAKEEGAAASTAPSAPTGQESLAAAPPAPGGDSRNGPAGQLALANDPNLGPIVTDSTGFTLYRFTTDGPSPTKSACEGDCAAAWPPVPADGAVLPAGLDASLMGSVTRADGSKQLALAGMPLYRFAKDAKPGQVSGDGVGGVWFAGLPKDKVPGLDAALGAAPGGTAPGGAGPETGGDAETGADDGAAEGKTPAPEGGGALPGLSTVQDPELGEIVVDAKGRTLYRFTKDTDWPMTTACTGACLEKWKPAALVAKNDVKGIDPKLVIPFDRPDGKKQQTLDCWPLYWFTGDKPGEINGQGVGGTWFAVAPDGSLIKK</sequence>
<accession>A0ABT0IA74</accession>
<feature type="signal peptide" evidence="2">
    <location>
        <begin position="1"/>
        <end position="27"/>
    </location>
</feature>
<dbReference type="Pfam" id="PF03640">
    <property type="entry name" value="Lipoprotein_15"/>
    <property type="match status" value="4"/>
</dbReference>
<comment type="caution">
    <text evidence="3">The sequence shown here is derived from an EMBL/GenBank/DDBJ whole genome shotgun (WGS) entry which is preliminary data.</text>
</comment>
<evidence type="ECO:0000256" key="1">
    <source>
        <dbReference type="SAM" id="MobiDB-lite"/>
    </source>
</evidence>
<dbReference type="NCBIfam" id="NF040526">
    <property type="entry name" value="SCO0930_lipo"/>
    <property type="match status" value="1"/>
</dbReference>
<proteinExistence type="predicted"/>
<keyword evidence="4" id="KW-1185">Reference proteome</keyword>
<organism evidence="3 4">
    <name type="scientific">Streptomyces lichenis</name>
    <dbReference type="NCBI Taxonomy" id="2306967"/>
    <lineage>
        <taxon>Bacteria</taxon>
        <taxon>Bacillati</taxon>
        <taxon>Actinomycetota</taxon>
        <taxon>Actinomycetes</taxon>
        <taxon>Kitasatosporales</taxon>
        <taxon>Streptomycetaceae</taxon>
        <taxon>Streptomyces</taxon>
    </lineage>
</organism>
<dbReference type="InterPro" id="IPR005297">
    <property type="entry name" value="Lipoprotein_repeat"/>
</dbReference>
<reference evidence="3 4" key="1">
    <citation type="submission" date="2022-04" db="EMBL/GenBank/DDBJ databases">
        <title>Streptomyces sp. nov. LCR6-01 isolated from Lichen of Dirinaria sp.</title>
        <authorList>
            <person name="Kanchanasin P."/>
            <person name="Tanasupawat S."/>
            <person name="Phongsopitanun W."/>
        </authorList>
    </citation>
    <scope>NUCLEOTIDE SEQUENCE [LARGE SCALE GENOMIC DNA]</scope>
    <source>
        <strain evidence="3 4">LCR6-01</strain>
    </source>
</reference>
<feature type="region of interest" description="Disordered" evidence="1">
    <location>
        <begin position="181"/>
        <end position="231"/>
    </location>
</feature>
<protein>
    <submittedName>
        <fullName evidence="3">SCO0930 family lipoprotein</fullName>
    </submittedName>
</protein>
<feature type="compositionally biased region" description="Low complexity" evidence="1">
    <location>
        <begin position="27"/>
        <end position="43"/>
    </location>
</feature>
<evidence type="ECO:0000256" key="2">
    <source>
        <dbReference type="SAM" id="SignalP"/>
    </source>
</evidence>
<feature type="region of interest" description="Disordered" evidence="1">
    <location>
        <begin position="27"/>
        <end position="74"/>
    </location>
</feature>
<dbReference type="Proteomes" id="UP001522868">
    <property type="component" value="Unassembled WGS sequence"/>
</dbReference>
<feature type="chain" id="PRO_5046113062" evidence="2">
    <location>
        <begin position="28"/>
        <end position="342"/>
    </location>
</feature>
<keyword evidence="3" id="KW-0449">Lipoprotein</keyword>
<dbReference type="PROSITE" id="PS51257">
    <property type="entry name" value="PROKAR_LIPOPROTEIN"/>
    <property type="match status" value="1"/>
</dbReference>
<feature type="compositionally biased region" description="Gly residues" evidence="1">
    <location>
        <begin position="187"/>
        <end position="200"/>
    </location>
</feature>
<dbReference type="EMBL" id="JALPTH010000010">
    <property type="protein sequence ID" value="MCK8678225.1"/>
    <property type="molecule type" value="Genomic_DNA"/>
</dbReference>
<dbReference type="InterPro" id="IPR047910">
    <property type="entry name" value="SCO0930-like"/>
</dbReference>
<dbReference type="PANTHER" id="PTHR39335:SF1">
    <property type="entry name" value="BLL4220 PROTEIN"/>
    <property type="match status" value="1"/>
</dbReference>